<evidence type="ECO:0000313" key="3">
    <source>
        <dbReference type="Proteomes" id="UP001281410"/>
    </source>
</evidence>
<proteinExistence type="predicted"/>
<protein>
    <submittedName>
        <fullName evidence="2">Uncharacterized protein</fullName>
    </submittedName>
</protein>
<accession>A0AAD9ZF54</accession>
<keyword evidence="3" id="KW-1185">Reference proteome</keyword>
<dbReference type="PANTHER" id="PTHR36223">
    <property type="entry name" value="BETA-LACTAMASE-TYPE TRANSPEPTIDASE FOLD DOMAIN CONTAINING PROTEIN"/>
    <property type="match status" value="1"/>
</dbReference>
<dbReference type="Proteomes" id="UP001281410">
    <property type="component" value="Unassembled WGS sequence"/>
</dbReference>
<comment type="caution">
    <text evidence="2">The sequence shown here is derived from an EMBL/GenBank/DDBJ whole genome shotgun (WGS) entry which is preliminary data.</text>
</comment>
<organism evidence="2 3">
    <name type="scientific">Dipteronia sinensis</name>
    <dbReference type="NCBI Taxonomy" id="43782"/>
    <lineage>
        <taxon>Eukaryota</taxon>
        <taxon>Viridiplantae</taxon>
        <taxon>Streptophyta</taxon>
        <taxon>Embryophyta</taxon>
        <taxon>Tracheophyta</taxon>
        <taxon>Spermatophyta</taxon>
        <taxon>Magnoliopsida</taxon>
        <taxon>eudicotyledons</taxon>
        <taxon>Gunneridae</taxon>
        <taxon>Pentapetalae</taxon>
        <taxon>rosids</taxon>
        <taxon>malvids</taxon>
        <taxon>Sapindales</taxon>
        <taxon>Sapindaceae</taxon>
        <taxon>Hippocastanoideae</taxon>
        <taxon>Acereae</taxon>
        <taxon>Dipteronia</taxon>
    </lineage>
</organism>
<sequence>MAGSEENSLALLDQGGGWLNESLVREVGLERWLNGLDLEGKDAAATIEKRRQKLEKRRRKRKEETVGSDDEANGRSKDSRRKSTLRYGPNGEVQDLSDDDGSVTGSSDSDDDDDPMPEAAGQIKVALFRVLASGEIKRGEYSPQFDAHDDDDEGDGRNGHSGNGENKTYAVFTFLYRGQRQLQKMGILPTPESTKTPTAAKRRSLAAEIPKLGPLKKEGNRDSPDLEIMKQAHEEKARRKMWMIWIVIVTERITLLARWMILMKMMLSQNEDFITGGRRTNWTGC</sequence>
<feature type="region of interest" description="Disordered" evidence="1">
    <location>
        <begin position="43"/>
        <end position="118"/>
    </location>
</feature>
<evidence type="ECO:0000256" key="1">
    <source>
        <dbReference type="SAM" id="MobiDB-lite"/>
    </source>
</evidence>
<feature type="compositionally biased region" description="Basic residues" evidence="1">
    <location>
        <begin position="50"/>
        <end position="61"/>
    </location>
</feature>
<name>A0AAD9ZF54_9ROSI</name>
<evidence type="ECO:0000313" key="2">
    <source>
        <dbReference type="EMBL" id="KAK3175519.1"/>
    </source>
</evidence>
<reference evidence="2" key="1">
    <citation type="journal article" date="2023" name="Plant J.">
        <title>Genome sequences and population genomics provide insights into the demographic history, inbreeding, and mutation load of two 'living fossil' tree species of Dipteronia.</title>
        <authorList>
            <person name="Feng Y."/>
            <person name="Comes H.P."/>
            <person name="Chen J."/>
            <person name="Zhu S."/>
            <person name="Lu R."/>
            <person name="Zhang X."/>
            <person name="Li P."/>
            <person name="Qiu J."/>
            <person name="Olsen K.M."/>
            <person name="Qiu Y."/>
        </authorList>
    </citation>
    <scope>NUCLEOTIDE SEQUENCE</scope>
    <source>
        <strain evidence="2">NBL</strain>
    </source>
</reference>
<dbReference type="AlphaFoldDB" id="A0AAD9ZF54"/>
<dbReference type="EMBL" id="JANJYJ010000448">
    <property type="protein sequence ID" value="KAK3175519.1"/>
    <property type="molecule type" value="Genomic_DNA"/>
</dbReference>
<gene>
    <name evidence="2" type="ORF">Dsin_032800</name>
</gene>
<dbReference type="PANTHER" id="PTHR36223:SF5">
    <property type="entry name" value="BETA-LACTAMASE-TYPE TRANSPEPTIDASE FOLD DOMAIN CONTAINING PROTEIN"/>
    <property type="match status" value="1"/>
</dbReference>
<feature type="region of interest" description="Disordered" evidence="1">
    <location>
        <begin position="139"/>
        <end position="165"/>
    </location>
</feature>